<dbReference type="RefSeq" id="WP_052204297.1">
    <property type="nucleotide sequence ID" value="NZ_BAAAGW010000006.1"/>
</dbReference>
<keyword evidence="3" id="KW-0804">Transcription</keyword>
<dbReference type="PANTHER" id="PTHR30055">
    <property type="entry name" value="HTH-TYPE TRANSCRIPTIONAL REGULATOR RUTR"/>
    <property type="match status" value="1"/>
</dbReference>
<dbReference type="InterPro" id="IPR041678">
    <property type="entry name" value="TetR_C_16"/>
</dbReference>
<dbReference type="SUPFAM" id="SSF46689">
    <property type="entry name" value="Homeodomain-like"/>
    <property type="match status" value="1"/>
</dbReference>
<gene>
    <name evidence="4" type="ORF">AK829_03480</name>
</gene>
<proteinExistence type="predicted"/>
<reference evidence="4 5" key="1">
    <citation type="submission" date="2015-08" db="EMBL/GenBank/DDBJ databases">
        <authorList>
            <person name="Babu N.S."/>
            <person name="Beckwith C.J."/>
            <person name="Beseler K.G."/>
            <person name="Brison A."/>
            <person name="Carone J.V."/>
            <person name="Caskin T.P."/>
            <person name="Diamond M."/>
            <person name="Durham M.E."/>
            <person name="Foxe J.M."/>
            <person name="Go M."/>
            <person name="Henderson B.A."/>
            <person name="Jones I.B."/>
            <person name="McGettigan J.A."/>
            <person name="Micheletti S.J."/>
            <person name="Nasrallah M.E."/>
            <person name="Ortiz D."/>
            <person name="Piller C.R."/>
            <person name="Privatt S.R."/>
            <person name="Schneider S.L."/>
            <person name="Sharp S."/>
            <person name="Smith T.C."/>
            <person name="Stanton J.D."/>
            <person name="Ullery H.E."/>
            <person name="Wilson R.J."/>
            <person name="Serrano M.G."/>
            <person name="Buck G."/>
            <person name="Lee V."/>
            <person name="Wang Y."/>
            <person name="Carvalho R."/>
            <person name="Voegtly L."/>
            <person name="Shi R."/>
            <person name="Duckworth R."/>
            <person name="Johnson A."/>
            <person name="Loviza R."/>
            <person name="Walstead R."/>
            <person name="Shah Z."/>
            <person name="Kiflezghi M."/>
            <person name="Wade K."/>
            <person name="Ball S.L."/>
            <person name="Bradley K.W."/>
            <person name="Asai D.J."/>
            <person name="Bowman C.A."/>
            <person name="Russell D.A."/>
            <person name="Pope W.H."/>
            <person name="Jacobs-Sera D."/>
            <person name="Hendrix R.W."/>
            <person name="Hatfull G.F."/>
        </authorList>
    </citation>
    <scope>NUCLEOTIDE SEQUENCE [LARGE SCALE GENOMIC DNA]</scope>
    <source>
        <strain evidence="4 5">PUDD_83A45</strain>
    </source>
</reference>
<name>A0A0K1RAF7_9CORY</name>
<dbReference type="GO" id="GO:0000976">
    <property type="term" value="F:transcription cis-regulatory region binding"/>
    <property type="evidence" value="ECO:0007669"/>
    <property type="project" value="TreeGrafter"/>
</dbReference>
<keyword evidence="2" id="KW-0238">DNA-binding</keyword>
<dbReference type="InterPro" id="IPR001647">
    <property type="entry name" value="HTH_TetR"/>
</dbReference>
<dbReference type="SUPFAM" id="SSF48498">
    <property type="entry name" value="Tetracyclin repressor-like, C-terminal domain"/>
    <property type="match status" value="1"/>
</dbReference>
<dbReference type="InterPro" id="IPR050109">
    <property type="entry name" value="HTH-type_TetR-like_transc_reg"/>
</dbReference>
<evidence type="ECO:0000256" key="2">
    <source>
        <dbReference type="ARBA" id="ARBA00023125"/>
    </source>
</evidence>
<evidence type="ECO:0000256" key="3">
    <source>
        <dbReference type="ARBA" id="ARBA00023163"/>
    </source>
</evidence>
<dbReference type="AlphaFoldDB" id="A0A0K1RAF7"/>
<dbReference type="STRING" id="156976.AK829_03480"/>
<dbReference type="Proteomes" id="UP000060016">
    <property type="component" value="Chromosome"/>
</dbReference>
<evidence type="ECO:0000256" key="1">
    <source>
        <dbReference type="ARBA" id="ARBA00023015"/>
    </source>
</evidence>
<keyword evidence="5" id="KW-1185">Reference proteome</keyword>
<dbReference type="InterPro" id="IPR009057">
    <property type="entry name" value="Homeodomain-like_sf"/>
</dbReference>
<dbReference type="InterPro" id="IPR036271">
    <property type="entry name" value="Tet_transcr_reg_TetR-rel_C_sf"/>
</dbReference>
<evidence type="ECO:0000313" key="5">
    <source>
        <dbReference type="Proteomes" id="UP000060016"/>
    </source>
</evidence>
<organism evidence="4 5">
    <name type="scientific">Corynebacterium riegelii</name>
    <dbReference type="NCBI Taxonomy" id="156976"/>
    <lineage>
        <taxon>Bacteria</taxon>
        <taxon>Bacillati</taxon>
        <taxon>Actinomycetota</taxon>
        <taxon>Actinomycetes</taxon>
        <taxon>Mycobacteriales</taxon>
        <taxon>Corynebacteriaceae</taxon>
        <taxon>Corynebacterium</taxon>
    </lineage>
</organism>
<dbReference type="Pfam" id="PF17920">
    <property type="entry name" value="TetR_C_16"/>
    <property type="match status" value="1"/>
</dbReference>
<protein>
    <submittedName>
        <fullName evidence="4">Transcriptional regulator</fullName>
    </submittedName>
</protein>
<dbReference type="PANTHER" id="PTHR30055:SF234">
    <property type="entry name" value="HTH-TYPE TRANSCRIPTIONAL REGULATOR BETI"/>
    <property type="match status" value="1"/>
</dbReference>
<dbReference type="PROSITE" id="PS50977">
    <property type="entry name" value="HTH_TETR_2"/>
    <property type="match status" value="1"/>
</dbReference>
<keyword evidence="1" id="KW-0805">Transcription regulation</keyword>
<evidence type="ECO:0000313" key="4">
    <source>
        <dbReference type="EMBL" id="AKV58383.1"/>
    </source>
</evidence>
<dbReference type="EMBL" id="CP012342">
    <property type="protein sequence ID" value="AKV58383.1"/>
    <property type="molecule type" value="Genomic_DNA"/>
</dbReference>
<sequence>MVESARDRILVEARRLFSQNTYANVSLKDVATTAGVSVALVVKHFGSKPGLFAATVDFQDSSLRLFAGPFERLGETSIIETLSAPVHAPYSIARTISVASGEDESLTAIGSRVRSDLIEVLADRIRTEAPHPHPAPELRAQSAMALLVGLSLMRRLGNAGVEAHSTQSLVDHYAPIVQKIINGASLSD</sequence>
<dbReference type="Gene3D" id="1.10.357.10">
    <property type="entry name" value="Tetracycline Repressor, domain 2"/>
    <property type="match status" value="1"/>
</dbReference>
<dbReference type="PATRIC" id="fig|156976.3.peg.686"/>
<dbReference type="Pfam" id="PF00440">
    <property type="entry name" value="TetR_N"/>
    <property type="match status" value="1"/>
</dbReference>
<dbReference type="PRINTS" id="PR00455">
    <property type="entry name" value="HTHTETR"/>
</dbReference>
<dbReference type="GO" id="GO:0003700">
    <property type="term" value="F:DNA-binding transcription factor activity"/>
    <property type="evidence" value="ECO:0007669"/>
    <property type="project" value="TreeGrafter"/>
</dbReference>
<accession>A0A0K1RAF7</accession>
<dbReference type="KEGG" id="crie:AK829_03480"/>